<keyword evidence="2" id="KW-1185">Reference proteome</keyword>
<sequence length="94" mass="10923">MKKNVQVIDSAVNSIFKIFEVSSEQFNILFPNHSEIAFLEDYPELIDDISFWSEFYKNRLDKIDVVGIHGTLHLTGSDIDKSEFPNRRELDVCN</sequence>
<organism evidence="1 2">
    <name type="scientific">Gottfriedia solisilvae</name>
    <dbReference type="NCBI Taxonomy" id="1516104"/>
    <lineage>
        <taxon>Bacteria</taxon>
        <taxon>Bacillati</taxon>
        <taxon>Bacillota</taxon>
        <taxon>Bacilli</taxon>
        <taxon>Bacillales</taxon>
        <taxon>Bacillaceae</taxon>
        <taxon>Gottfriedia</taxon>
    </lineage>
</organism>
<dbReference type="AlphaFoldDB" id="A0A8J3AJA1"/>
<comment type="caution">
    <text evidence="1">The sequence shown here is derived from an EMBL/GenBank/DDBJ whole genome shotgun (WGS) entry which is preliminary data.</text>
</comment>
<dbReference type="EMBL" id="BMHB01000001">
    <property type="protein sequence ID" value="GGI11711.1"/>
    <property type="molecule type" value="Genomic_DNA"/>
</dbReference>
<proteinExistence type="predicted"/>
<dbReference type="Proteomes" id="UP000626244">
    <property type="component" value="Unassembled WGS sequence"/>
</dbReference>
<protein>
    <submittedName>
        <fullName evidence="1">Uncharacterized protein</fullName>
    </submittedName>
</protein>
<evidence type="ECO:0000313" key="1">
    <source>
        <dbReference type="EMBL" id="GGI11711.1"/>
    </source>
</evidence>
<reference evidence="2" key="1">
    <citation type="journal article" date="2019" name="Int. J. Syst. Evol. Microbiol.">
        <title>The Global Catalogue of Microorganisms (GCM) 10K type strain sequencing project: providing services to taxonomists for standard genome sequencing and annotation.</title>
        <authorList>
            <consortium name="The Broad Institute Genomics Platform"/>
            <consortium name="The Broad Institute Genome Sequencing Center for Infectious Disease"/>
            <person name="Wu L."/>
            <person name="Ma J."/>
        </authorList>
    </citation>
    <scope>NUCLEOTIDE SEQUENCE [LARGE SCALE GENOMIC DNA]</scope>
    <source>
        <strain evidence="2">CGMCC 1.14993</strain>
    </source>
</reference>
<gene>
    <name evidence="1" type="ORF">GCM10007380_09210</name>
</gene>
<dbReference type="RefSeq" id="WP_087999155.1">
    <property type="nucleotide sequence ID" value="NZ_BMHB01000001.1"/>
</dbReference>
<name>A0A8J3AJA1_9BACI</name>
<evidence type="ECO:0000313" key="2">
    <source>
        <dbReference type="Proteomes" id="UP000626244"/>
    </source>
</evidence>
<dbReference type="OrthoDB" id="2990299at2"/>
<accession>A0A8J3AJA1</accession>